<dbReference type="PROSITE" id="PS50110">
    <property type="entry name" value="RESPONSE_REGULATORY"/>
    <property type="match status" value="1"/>
</dbReference>
<evidence type="ECO:0000259" key="6">
    <source>
        <dbReference type="PROSITE" id="PS50043"/>
    </source>
</evidence>
<evidence type="ECO:0000256" key="1">
    <source>
        <dbReference type="ARBA" id="ARBA00022553"/>
    </source>
</evidence>
<keyword evidence="1 5" id="KW-0597">Phosphoprotein</keyword>
<dbReference type="SUPFAM" id="SSF52172">
    <property type="entry name" value="CheY-like"/>
    <property type="match status" value="1"/>
</dbReference>
<dbReference type="InterPro" id="IPR039420">
    <property type="entry name" value="WalR-like"/>
</dbReference>
<organism evidence="8 9">
    <name type="scientific">Chitinophaga niastensis</name>
    <dbReference type="NCBI Taxonomy" id="536980"/>
    <lineage>
        <taxon>Bacteria</taxon>
        <taxon>Pseudomonadati</taxon>
        <taxon>Bacteroidota</taxon>
        <taxon>Chitinophagia</taxon>
        <taxon>Chitinophagales</taxon>
        <taxon>Chitinophagaceae</taxon>
        <taxon>Chitinophaga</taxon>
    </lineage>
</organism>
<dbReference type="SUPFAM" id="SSF46894">
    <property type="entry name" value="C-terminal effector domain of the bipartite response regulators"/>
    <property type="match status" value="1"/>
</dbReference>
<evidence type="ECO:0000259" key="7">
    <source>
        <dbReference type="PROSITE" id="PS50110"/>
    </source>
</evidence>
<dbReference type="EMBL" id="PYAW01000009">
    <property type="protein sequence ID" value="PSL43083.1"/>
    <property type="molecule type" value="Genomic_DNA"/>
</dbReference>
<dbReference type="InterPro" id="IPR011006">
    <property type="entry name" value="CheY-like_superfamily"/>
</dbReference>
<dbReference type="InterPro" id="IPR016032">
    <property type="entry name" value="Sig_transdc_resp-reg_C-effctor"/>
</dbReference>
<dbReference type="PRINTS" id="PR00038">
    <property type="entry name" value="HTHLUXR"/>
</dbReference>
<keyword evidence="9" id="KW-1185">Reference proteome</keyword>
<gene>
    <name evidence="8" type="ORF">CLV51_10977</name>
</gene>
<keyword evidence="2" id="KW-0805">Transcription regulation</keyword>
<dbReference type="PANTHER" id="PTHR43214">
    <property type="entry name" value="TWO-COMPONENT RESPONSE REGULATOR"/>
    <property type="match status" value="1"/>
</dbReference>
<dbReference type="PANTHER" id="PTHR43214:SF41">
    <property type="entry name" value="NITRATE_NITRITE RESPONSE REGULATOR PROTEIN NARP"/>
    <property type="match status" value="1"/>
</dbReference>
<dbReference type="Pfam" id="PF00072">
    <property type="entry name" value="Response_reg"/>
    <property type="match status" value="1"/>
</dbReference>
<evidence type="ECO:0000313" key="8">
    <source>
        <dbReference type="EMBL" id="PSL43083.1"/>
    </source>
</evidence>
<dbReference type="CDD" id="cd17535">
    <property type="entry name" value="REC_NarL-like"/>
    <property type="match status" value="1"/>
</dbReference>
<keyword evidence="4" id="KW-0804">Transcription</keyword>
<evidence type="ECO:0000313" key="9">
    <source>
        <dbReference type="Proteomes" id="UP000240971"/>
    </source>
</evidence>
<evidence type="ECO:0000256" key="3">
    <source>
        <dbReference type="ARBA" id="ARBA00023125"/>
    </source>
</evidence>
<dbReference type="PROSITE" id="PS50043">
    <property type="entry name" value="HTH_LUXR_2"/>
    <property type="match status" value="1"/>
</dbReference>
<protein>
    <submittedName>
        <fullName evidence="8">LuxR family two component transcriptional regulator</fullName>
    </submittedName>
</protein>
<dbReference type="SMART" id="SM00421">
    <property type="entry name" value="HTH_LUXR"/>
    <property type="match status" value="1"/>
</dbReference>
<sequence>MTDFICVGIVEDDLLCRQAQENILNLSSTFRLVGSWEDAESAIRAIPDILPDILLVDINLPGISGIECIRQLKKSCPYTLFLVVTMSEEDEDVFEALKAGASGYLVKEDGLDAVILGIKEAWAGGAPLSRNIACKIVRHFNHFSGKACNSQLTIREREIIGLLADGQMYKEIAAQLNITVETTKKHIKNIYAKLEVHSKTEAINKWRWF</sequence>
<evidence type="ECO:0000256" key="2">
    <source>
        <dbReference type="ARBA" id="ARBA00023015"/>
    </source>
</evidence>
<dbReference type="CDD" id="cd06170">
    <property type="entry name" value="LuxR_C_like"/>
    <property type="match status" value="1"/>
</dbReference>
<dbReference type="OrthoDB" id="9797341at2"/>
<dbReference type="GO" id="GO:0006355">
    <property type="term" value="P:regulation of DNA-templated transcription"/>
    <property type="evidence" value="ECO:0007669"/>
    <property type="project" value="InterPro"/>
</dbReference>
<dbReference type="AlphaFoldDB" id="A0A2P8HA25"/>
<dbReference type="Gene3D" id="3.40.50.2300">
    <property type="match status" value="1"/>
</dbReference>
<dbReference type="GO" id="GO:0003677">
    <property type="term" value="F:DNA binding"/>
    <property type="evidence" value="ECO:0007669"/>
    <property type="project" value="UniProtKB-KW"/>
</dbReference>
<keyword evidence="3" id="KW-0238">DNA-binding</keyword>
<dbReference type="Pfam" id="PF00196">
    <property type="entry name" value="GerE"/>
    <property type="match status" value="1"/>
</dbReference>
<feature type="domain" description="HTH luxR-type" evidence="6">
    <location>
        <begin position="145"/>
        <end position="209"/>
    </location>
</feature>
<comment type="caution">
    <text evidence="8">The sequence shown here is derived from an EMBL/GenBank/DDBJ whole genome shotgun (WGS) entry which is preliminary data.</text>
</comment>
<evidence type="ECO:0000256" key="4">
    <source>
        <dbReference type="ARBA" id="ARBA00023163"/>
    </source>
</evidence>
<accession>A0A2P8HA25</accession>
<proteinExistence type="predicted"/>
<evidence type="ECO:0000256" key="5">
    <source>
        <dbReference type="PROSITE-ProRule" id="PRU00169"/>
    </source>
</evidence>
<feature type="modified residue" description="4-aspartylphosphate" evidence="5">
    <location>
        <position position="57"/>
    </location>
</feature>
<dbReference type="Proteomes" id="UP000240971">
    <property type="component" value="Unassembled WGS sequence"/>
</dbReference>
<dbReference type="RefSeq" id="WP_106531177.1">
    <property type="nucleotide sequence ID" value="NZ_PYAW01000009.1"/>
</dbReference>
<dbReference type="GO" id="GO:0000160">
    <property type="term" value="P:phosphorelay signal transduction system"/>
    <property type="evidence" value="ECO:0007669"/>
    <property type="project" value="InterPro"/>
</dbReference>
<feature type="domain" description="Response regulatory" evidence="7">
    <location>
        <begin position="6"/>
        <end position="122"/>
    </location>
</feature>
<reference evidence="8 9" key="1">
    <citation type="submission" date="2018-03" db="EMBL/GenBank/DDBJ databases">
        <title>Genomic Encyclopedia of Archaeal and Bacterial Type Strains, Phase II (KMG-II): from individual species to whole genera.</title>
        <authorList>
            <person name="Goeker M."/>
        </authorList>
    </citation>
    <scope>NUCLEOTIDE SEQUENCE [LARGE SCALE GENOMIC DNA]</scope>
    <source>
        <strain evidence="8 9">DSM 24859</strain>
    </source>
</reference>
<dbReference type="InterPro" id="IPR001789">
    <property type="entry name" value="Sig_transdc_resp-reg_receiver"/>
</dbReference>
<dbReference type="InterPro" id="IPR000792">
    <property type="entry name" value="Tscrpt_reg_LuxR_C"/>
</dbReference>
<dbReference type="SMART" id="SM00448">
    <property type="entry name" value="REC"/>
    <property type="match status" value="1"/>
</dbReference>
<name>A0A2P8HA25_CHINA</name>
<dbReference type="InterPro" id="IPR058245">
    <property type="entry name" value="NreC/VraR/RcsB-like_REC"/>
</dbReference>